<reference evidence="1" key="1">
    <citation type="journal article" date="2015" name="Nature">
        <title>Complex archaea that bridge the gap between prokaryotes and eukaryotes.</title>
        <authorList>
            <person name="Spang A."/>
            <person name="Saw J.H."/>
            <person name="Jorgensen S.L."/>
            <person name="Zaremba-Niedzwiedzka K."/>
            <person name="Martijn J."/>
            <person name="Lind A.E."/>
            <person name="van Eijk R."/>
            <person name="Schleper C."/>
            <person name="Guy L."/>
            <person name="Ettema T.J."/>
        </authorList>
    </citation>
    <scope>NUCLEOTIDE SEQUENCE</scope>
</reference>
<gene>
    <name evidence="1" type="ORF">LCGC14_2716190</name>
</gene>
<proteinExistence type="predicted"/>
<feature type="non-terminal residue" evidence="1">
    <location>
        <position position="1"/>
    </location>
</feature>
<name>A0A0F9BKH5_9ZZZZ</name>
<accession>A0A0F9BKH5</accession>
<sequence length="43" mass="5148">DFFGKNLTDWEIKFISGLIDNPPVRYSRKQKEIIDRIYSQRCG</sequence>
<protein>
    <submittedName>
        <fullName evidence="1">Uncharacterized protein</fullName>
    </submittedName>
</protein>
<dbReference type="EMBL" id="LAZR01048795">
    <property type="protein sequence ID" value="KKK91119.1"/>
    <property type="molecule type" value="Genomic_DNA"/>
</dbReference>
<evidence type="ECO:0000313" key="1">
    <source>
        <dbReference type="EMBL" id="KKK91119.1"/>
    </source>
</evidence>
<organism evidence="1">
    <name type="scientific">marine sediment metagenome</name>
    <dbReference type="NCBI Taxonomy" id="412755"/>
    <lineage>
        <taxon>unclassified sequences</taxon>
        <taxon>metagenomes</taxon>
        <taxon>ecological metagenomes</taxon>
    </lineage>
</organism>
<comment type="caution">
    <text evidence="1">The sequence shown here is derived from an EMBL/GenBank/DDBJ whole genome shotgun (WGS) entry which is preliminary data.</text>
</comment>
<dbReference type="AlphaFoldDB" id="A0A0F9BKH5"/>